<evidence type="ECO:0000256" key="3">
    <source>
        <dbReference type="ARBA" id="ARBA00022692"/>
    </source>
</evidence>
<dbReference type="Pfam" id="PF01940">
    <property type="entry name" value="DUF92"/>
    <property type="match status" value="1"/>
</dbReference>
<reference evidence="7" key="2">
    <citation type="journal article" date="2017" name="Nat. Plants">
        <title>The Aegilops tauschii genome reveals multiple impacts of transposons.</title>
        <authorList>
            <person name="Zhao G."/>
            <person name="Zou C."/>
            <person name="Li K."/>
            <person name="Wang K."/>
            <person name="Li T."/>
            <person name="Gao L."/>
            <person name="Zhang X."/>
            <person name="Wang H."/>
            <person name="Yang Z."/>
            <person name="Liu X."/>
            <person name="Jiang W."/>
            <person name="Mao L."/>
            <person name="Kong X."/>
            <person name="Jiao Y."/>
            <person name="Jia J."/>
        </authorList>
    </citation>
    <scope>NUCLEOTIDE SEQUENCE [LARGE SCALE GENOMIC DNA]</scope>
    <source>
        <strain evidence="7">cv. AL8/78</strain>
    </source>
</reference>
<reference evidence="6" key="3">
    <citation type="journal article" date="2017" name="Nature">
        <title>Genome sequence of the progenitor of the wheat D genome Aegilops tauschii.</title>
        <authorList>
            <person name="Luo M.C."/>
            <person name="Gu Y.Q."/>
            <person name="Puiu D."/>
            <person name="Wang H."/>
            <person name="Twardziok S.O."/>
            <person name="Deal K.R."/>
            <person name="Huo N."/>
            <person name="Zhu T."/>
            <person name="Wang L."/>
            <person name="Wang Y."/>
            <person name="McGuire P.E."/>
            <person name="Liu S."/>
            <person name="Long H."/>
            <person name="Ramasamy R.K."/>
            <person name="Rodriguez J.C."/>
            <person name="Van S.L."/>
            <person name="Yuan L."/>
            <person name="Wang Z."/>
            <person name="Xia Z."/>
            <person name="Xiao L."/>
            <person name="Anderson O.D."/>
            <person name="Ouyang S."/>
            <person name="Liang Y."/>
            <person name="Zimin A.V."/>
            <person name="Pertea G."/>
            <person name="Qi P."/>
            <person name="Bennetzen J.L."/>
            <person name="Dai X."/>
            <person name="Dawson M.W."/>
            <person name="Muller H.G."/>
            <person name="Kugler K."/>
            <person name="Rivarola-Duarte L."/>
            <person name="Spannagl M."/>
            <person name="Mayer K.F.X."/>
            <person name="Lu F.H."/>
            <person name="Bevan M.W."/>
            <person name="Leroy P."/>
            <person name="Li P."/>
            <person name="You F.M."/>
            <person name="Sun Q."/>
            <person name="Liu Z."/>
            <person name="Lyons E."/>
            <person name="Wicker T."/>
            <person name="Salzberg S.L."/>
            <person name="Devos K.M."/>
            <person name="Dvorak J."/>
        </authorList>
    </citation>
    <scope>NUCLEOTIDE SEQUENCE [LARGE SCALE GENOMIC DNA]</scope>
    <source>
        <strain evidence="6">cv. AL8/78</strain>
    </source>
</reference>
<keyword evidence="5" id="KW-0472">Membrane</keyword>
<proteinExistence type="inferred from homology"/>
<reference evidence="6" key="4">
    <citation type="submission" date="2019-03" db="UniProtKB">
        <authorList>
            <consortium name="EnsemblPlants"/>
        </authorList>
    </citation>
    <scope>IDENTIFICATION</scope>
</reference>
<evidence type="ECO:0000313" key="6">
    <source>
        <dbReference type="EnsemblPlants" id="AET3Gv20267700.4"/>
    </source>
</evidence>
<accession>A0A453E9L7</accession>
<comment type="similarity">
    <text evidence="2">Belongs to the TMEM19 family.</text>
</comment>
<evidence type="ECO:0000256" key="4">
    <source>
        <dbReference type="ARBA" id="ARBA00022989"/>
    </source>
</evidence>
<sequence>MDPAGVDGGVWIRAAVAVAAGGAIAARAVRRKSVDFTAVFAGVPAMVAHTVAGYRFAGLLLVFFFTASRVTRIGEARKRALDPEFKEGGQRNWSAPLLLAGSKSCQTVVSQVSW</sequence>
<reference evidence="6" key="5">
    <citation type="journal article" date="2021" name="G3 (Bethesda)">
        <title>Aegilops tauschii genome assembly Aet v5.0 features greater sequence contiguity and improved annotation.</title>
        <authorList>
            <person name="Wang L."/>
            <person name="Zhu T."/>
            <person name="Rodriguez J.C."/>
            <person name="Deal K.R."/>
            <person name="Dubcovsky J."/>
            <person name="McGuire P.E."/>
            <person name="Lux T."/>
            <person name="Spannagl M."/>
            <person name="Mayer K.F.X."/>
            <person name="Baldrich P."/>
            <person name="Meyers B.C."/>
            <person name="Huo N."/>
            <person name="Gu Y.Q."/>
            <person name="Zhou H."/>
            <person name="Devos K.M."/>
            <person name="Bennetzen J.L."/>
            <person name="Unver T."/>
            <person name="Budak H."/>
            <person name="Gulick P.J."/>
            <person name="Galiba G."/>
            <person name="Kalapos B."/>
            <person name="Nelson D.R."/>
            <person name="Li P."/>
            <person name="You F.M."/>
            <person name="Luo M.C."/>
            <person name="Dvorak J."/>
        </authorList>
    </citation>
    <scope>NUCLEOTIDE SEQUENCE [LARGE SCALE GENOMIC DNA]</scope>
    <source>
        <strain evidence="6">cv. AL8/78</strain>
    </source>
</reference>
<keyword evidence="7" id="KW-1185">Reference proteome</keyword>
<reference evidence="7" key="1">
    <citation type="journal article" date="2014" name="Science">
        <title>Ancient hybridizations among the ancestral genomes of bread wheat.</title>
        <authorList>
            <consortium name="International Wheat Genome Sequencing Consortium,"/>
            <person name="Marcussen T."/>
            <person name="Sandve S.R."/>
            <person name="Heier L."/>
            <person name="Spannagl M."/>
            <person name="Pfeifer M."/>
            <person name="Jakobsen K.S."/>
            <person name="Wulff B.B."/>
            <person name="Steuernagel B."/>
            <person name="Mayer K.F."/>
            <person name="Olsen O.A."/>
        </authorList>
    </citation>
    <scope>NUCLEOTIDE SEQUENCE [LARGE SCALE GENOMIC DNA]</scope>
    <source>
        <strain evidence="7">cv. AL8/78</strain>
    </source>
</reference>
<evidence type="ECO:0000256" key="2">
    <source>
        <dbReference type="ARBA" id="ARBA00009012"/>
    </source>
</evidence>
<comment type="subcellular location">
    <subcellularLocation>
        <location evidence="1">Membrane</location>
        <topology evidence="1">Multi-pass membrane protein</topology>
    </subcellularLocation>
</comment>
<evidence type="ECO:0000256" key="5">
    <source>
        <dbReference type="ARBA" id="ARBA00023136"/>
    </source>
</evidence>
<dbReference type="EnsemblPlants" id="AET3Gv20267700.4">
    <property type="protein sequence ID" value="AET3Gv20267700.4"/>
    <property type="gene ID" value="AET3Gv20267700"/>
</dbReference>
<dbReference type="PANTHER" id="PTHR13353:SF8">
    <property type="entry name" value="OS01G0178200 PROTEIN"/>
    <property type="match status" value="1"/>
</dbReference>
<dbReference type="PANTHER" id="PTHR13353">
    <property type="entry name" value="TRANSMEMBRANE PROTEIN 19"/>
    <property type="match status" value="1"/>
</dbReference>
<dbReference type="GO" id="GO:0016020">
    <property type="term" value="C:membrane"/>
    <property type="evidence" value="ECO:0007669"/>
    <property type="project" value="UniProtKB-SubCell"/>
</dbReference>
<evidence type="ECO:0000313" key="7">
    <source>
        <dbReference type="Proteomes" id="UP000015105"/>
    </source>
</evidence>
<organism evidence="6 7">
    <name type="scientific">Aegilops tauschii subsp. strangulata</name>
    <name type="common">Goatgrass</name>
    <dbReference type="NCBI Taxonomy" id="200361"/>
    <lineage>
        <taxon>Eukaryota</taxon>
        <taxon>Viridiplantae</taxon>
        <taxon>Streptophyta</taxon>
        <taxon>Embryophyta</taxon>
        <taxon>Tracheophyta</taxon>
        <taxon>Spermatophyta</taxon>
        <taxon>Magnoliopsida</taxon>
        <taxon>Liliopsida</taxon>
        <taxon>Poales</taxon>
        <taxon>Poaceae</taxon>
        <taxon>BOP clade</taxon>
        <taxon>Pooideae</taxon>
        <taxon>Triticodae</taxon>
        <taxon>Triticeae</taxon>
        <taxon>Triticinae</taxon>
        <taxon>Aegilops</taxon>
    </lineage>
</organism>
<evidence type="ECO:0000256" key="1">
    <source>
        <dbReference type="ARBA" id="ARBA00004141"/>
    </source>
</evidence>
<name>A0A453E9L7_AEGTS</name>
<dbReference type="AlphaFoldDB" id="A0A453E9L7"/>
<keyword evidence="4" id="KW-1133">Transmembrane helix</keyword>
<dbReference type="InterPro" id="IPR002794">
    <property type="entry name" value="DUF92_TMEM19"/>
</dbReference>
<protein>
    <submittedName>
        <fullName evidence="6">Uncharacterized protein</fullName>
    </submittedName>
</protein>
<keyword evidence="3" id="KW-0812">Transmembrane</keyword>
<dbReference type="Gramene" id="AET3Gv20267700.4">
    <property type="protein sequence ID" value="AET3Gv20267700.4"/>
    <property type="gene ID" value="AET3Gv20267700"/>
</dbReference>
<dbReference type="Proteomes" id="UP000015105">
    <property type="component" value="Chromosome 3D"/>
</dbReference>